<dbReference type="Proteomes" id="UP000236262">
    <property type="component" value="Unassembled WGS sequence"/>
</dbReference>
<evidence type="ECO:0000313" key="5">
    <source>
        <dbReference type="Proteomes" id="UP000279972"/>
    </source>
</evidence>
<accession>A0A3G6RJ31</accession>
<dbReference type="EMBL" id="PPEH01000005">
    <property type="protein sequence ID" value="PNW13207.1"/>
    <property type="molecule type" value="Genomic_DNA"/>
</dbReference>
<evidence type="ECO:0000313" key="3">
    <source>
        <dbReference type="EMBL" id="PNW13207.1"/>
    </source>
</evidence>
<name>A0A3G6RJ31_CHRLC</name>
<organism evidence="3 4">
    <name type="scientific">Chryseobacterium lactis</name>
    <dbReference type="NCBI Taxonomy" id="1241981"/>
    <lineage>
        <taxon>Bacteria</taxon>
        <taxon>Pseudomonadati</taxon>
        <taxon>Bacteroidota</taxon>
        <taxon>Flavobacteriia</taxon>
        <taxon>Flavobacteriales</taxon>
        <taxon>Weeksellaceae</taxon>
        <taxon>Chryseobacterium group</taxon>
        <taxon>Chryseobacterium</taxon>
    </lineage>
</organism>
<evidence type="ECO:0000313" key="4">
    <source>
        <dbReference type="Proteomes" id="UP000236262"/>
    </source>
</evidence>
<proteinExistence type="predicted"/>
<protein>
    <recommendedName>
        <fullName evidence="1">DUF6705 domain-containing protein</fullName>
    </recommendedName>
</protein>
<dbReference type="InterPro" id="IPR046551">
    <property type="entry name" value="DUF6705"/>
</dbReference>
<dbReference type="EMBL" id="CP033924">
    <property type="protein sequence ID" value="AZA83499.1"/>
    <property type="molecule type" value="Genomic_DNA"/>
</dbReference>
<dbReference type="Pfam" id="PF20448">
    <property type="entry name" value="DUF6705"/>
    <property type="match status" value="1"/>
</dbReference>
<feature type="domain" description="DUF6705" evidence="1">
    <location>
        <begin position="12"/>
        <end position="86"/>
    </location>
</feature>
<evidence type="ECO:0000259" key="1">
    <source>
        <dbReference type="Pfam" id="PF20448"/>
    </source>
</evidence>
<dbReference type="KEGG" id="clac:EG342_17135"/>
<reference evidence="2 5" key="2">
    <citation type="submission" date="2018-11" db="EMBL/GenBank/DDBJ databases">
        <title>Proposal to divide the Flavobacteriaceae and reorganize its genera based on Amino Acid Identity values calculated from whole genome sequences.</title>
        <authorList>
            <person name="Nicholson A.C."/>
            <person name="Gulvik C.A."/>
            <person name="Whitney A.M."/>
            <person name="Humrighouse B.W."/>
            <person name="Bell M."/>
            <person name="Holmes B."/>
            <person name="Steigerwalt A.G."/>
            <person name="Villarma A."/>
            <person name="Sheth M."/>
            <person name="Batra D."/>
            <person name="Pryor J."/>
            <person name="Bernardet J.-F."/>
            <person name="Hugo C."/>
            <person name="Kampfer P."/>
            <person name="Newman J."/>
            <person name="McQuiston J.R."/>
        </authorList>
    </citation>
    <scope>NUCLEOTIDE SEQUENCE [LARGE SCALE GENOMIC DNA]</scope>
    <source>
        <strain evidence="2 5">KC_1864</strain>
    </source>
</reference>
<reference evidence="3 4" key="1">
    <citation type="submission" date="2018-01" db="EMBL/GenBank/DDBJ databases">
        <title>Draft genome sequences of Chryseobacterium lactis NCTC11390, Chryseobacterium oncorhynchi 701B-08, and Chryseobacterium viscerum 687B-08.</title>
        <authorList>
            <person name="Jeong J.-J."/>
            <person name="Lee Y.J."/>
            <person name="Park B."/>
            <person name="Choi I.-G."/>
            <person name="Kim K.D."/>
        </authorList>
    </citation>
    <scope>NUCLEOTIDE SEQUENCE [LARGE SCALE GENOMIC DNA]</scope>
    <source>
        <strain evidence="3 4">NCTC11390</strain>
    </source>
</reference>
<sequence length="160" mass="18244">MAQCQPGNCPVATYVKDVNNLLNKYVGTWKGSLEGKNYEFNFIKKENFGFEDSLKKDRLIGRLKITNSNGIVEYDSFNKQDNETDFFGHNFQPNLKAYMVRFAGGKLGCIDYGYVYLIIKPETPNNMGVLFLPDNDIATQDCSNFKTTIPTEKRINVVKQ</sequence>
<keyword evidence="5" id="KW-1185">Reference proteome</keyword>
<evidence type="ECO:0000313" key="2">
    <source>
        <dbReference type="EMBL" id="AZA83499.1"/>
    </source>
</evidence>
<dbReference type="AlphaFoldDB" id="A0A3G6RJ31"/>
<dbReference type="Proteomes" id="UP000279972">
    <property type="component" value="Chromosome"/>
</dbReference>
<gene>
    <name evidence="3" type="ORF">C1637_15430</name>
    <name evidence="2" type="ORF">EG342_17135</name>
</gene>